<reference evidence="1" key="1">
    <citation type="submission" date="2021-03" db="EMBL/GenBank/DDBJ databases">
        <title>Draft genome sequence of rust myrtle Austropuccinia psidii MF-1, a brazilian biotype.</title>
        <authorList>
            <person name="Quecine M.C."/>
            <person name="Pachon D.M.R."/>
            <person name="Bonatelli M.L."/>
            <person name="Correr F.H."/>
            <person name="Franceschini L.M."/>
            <person name="Leite T.F."/>
            <person name="Margarido G.R.A."/>
            <person name="Almeida C.A."/>
            <person name="Ferrarezi J.A."/>
            <person name="Labate C.A."/>
        </authorList>
    </citation>
    <scope>NUCLEOTIDE SEQUENCE</scope>
    <source>
        <strain evidence="1">MF-1</strain>
    </source>
</reference>
<dbReference type="AlphaFoldDB" id="A0A9Q3PIY2"/>
<protein>
    <submittedName>
        <fullName evidence="1">Uncharacterized protein</fullName>
    </submittedName>
</protein>
<sequence length="171" mass="19130">MNDGDGKRTFQLGPIVTMSCNPWDSNAKTHPFNVCLASKPCGNPLLARVAPDGQRTYSMNPPSTMSHLFLARVHPPNHLRTFRLMSQNQRWQQHNPWRNHLVSPNFYSPLLFPSPACPTTPCLAIIIDNMPFGSPTPVPHPSHCRQEPNHLLPQCQAPLIPTMTLARNSPT</sequence>
<evidence type="ECO:0000313" key="1">
    <source>
        <dbReference type="EMBL" id="MBW0562147.1"/>
    </source>
</evidence>
<proteinExistence type="predicted"/>
<gene>
    <name evidence="1" type="ORF">O181_101862</name>
</gene>
<evidence type="ECO:0000313" key="2">
    <source>
        <dbReference type="Proteomes" id="UP000765509"/>
    </source>
</evidence>
<comment type="caution">
    <text evidence="1">The sequence shown here is derived from an EMBL/GenBank/DDBJ whole genome shotgun (WGS) entry which is preliminary data.</text>
</comment>
<dbReference type="PROSITE" id="PS51257">
    <property type="entry name" value="PROKAR_LIPOPROTEIN"/>
    <property type="match status" value="1"/>
</dbReference>
<dbReference type="EMBL" id="AVOT02072065">
    <property type="protein sequence ID" value="MBW0562147.1"/>
    <property type="molecule type" value="Genomic_DNA"/>
</dbReference>
<dbReference type="Proteomes" id="UP000765509">
    <property type="component" value="Unassembled WGS sequence"/>
</dbReference>
<organism evidence="1 2">
    <name type="scientific">Austropuccinia psidii MF-1</name>
    <dbReference type="NCBI Taxonomy" id="1389203"/>
    <lineage>
        <taxon>Eukaryota</taxon>
        <taxon>Fungi</taxon>
        <taxon>Dikarya</taxon>
        <taxon>Basidiomycota</taxon>
        <taxon>Pucciniomycotina</taxon>
        <taxon>Pucciniomycetes</taxon>
        <taxon>Pucciniales</taxon>
        <taxon>Sphaerophragmiaceae</taxon>
        <taxon>Austropuccinia</taxon>
    </lineage>
</organism>
<accession>A0A9Q3PIY2</accession>
<keyword evidence="2" id="KW-1185">Reference proteome</keyword>
<name>A0A9Q3PIY2_9BASI</name>